<feature type="domain" description="Fungal lipase-type" evidence="1">
    <location>
        <begin position="34"/>
        <end position="162"/>
    </location>
</feature>
<proteinExistence type="predicted"/>
<evidence type="ECO:0000313" key="3">
    <source>
        <dbReference type="Proteomes" id="UP000434172"/>
    </source>
</evidence>
<dbReference type="GO" id="GO:0006629">
    <property type="term" value="P:lipid metabolic process"/>
    <property type="evidence" value="ECO:0007669"/>
    <property type="project" value="InterPro"/>
</dbReference>
<name>A0A8H3WEL5_9PEZI</name>
<gene>
    <name evidence="2" type="ORF">GQ607_008031</name>
</gene>
<dbReference type="Gene3D" id="3.40.50.1820">
    <property type="entry name" value="alpha/beta hydrolase"/>
    <property type="match status" value="1"/>
</dbReference>
<dbReference type="InterPro" id="IPR029058">
    <property type="entry name" value="AB_hydrolase_fold"/>
</dbReference>
<accession>A0A8H3WEL5</accession>
<dbReference type="AlphaFoldDB" id="A0A8H3WEL5"/>
<sequence>MPKTYPYPSDETGQIQSISFSSTPQIFYCTNPLSLAQVLVDYNYQFTKANGYLQNQEVSLGVYTSMFGKYDAMEDITYEYILAVFKVCVDKIPTATTGSLVRTHVTGHSLGGSYSSFCYAQMLIDDAKLTQEKIKMGDKYTFGCLRVGSNDWAATNQDLVSKKKVDLGA</sequence>
<dbReference type="SUPFAM" id="SSF53474">
    <property type="entry name" value="alpha/beta-Hydrolases"/>
    <property type="match status" value="1"/>
</dbReference>
<evidence type="ECO:0000259" key="1">
    <source>
        <dbReference type="Pfam" id="PF01764"/>
    </source>
</evidence>
<comment type="caution">
    <text evidence="2">The sequence shown here is derived from an EMBL/GenBank/DDBJ whole genome shotgun (WGS) entry which is preliminary data.</text>
</comment>
<organism evidence="2 3">
    <name type="scientific">Colletotrichum asianum</name>
    <dbReference type="NCBI Taxonomy" id="702518"/>
    <lineage>
        <taxon>Eukaryota</taxon>
        <taxon>Fungi</taxon>
        <taxon>Dikarya</taxon>
        <taxon>Ascomycota</taxon>
        <taxon>Pezizomycotina</taxon>
        <taxon>Sordariomycetes</taxon>
        <taxon>Hypocreomycetidae</taxon>
        <taxon>Glomerellales</taxon>
        <taxon>Glomerellaceae</taxon>
        <taxon>Colletotrichum</taxon>
        <taxon>Colletotrichum gloeosporioides species complex</taxon>
    </lineage>
</organism>
<dbReference type="OrthoDB" id="426718at2759"/>
<keyword evidence="3" id="KW-1185">Reference proteome</keyword>
<dbReference type="Pfam" id="PF01764">
    <property type="entry name" value="Lipase_3"/>
    <property type="match status" value="1"/>
</dbReference>
<dbReference type="EMBL" id="WOWK01000041">
    <property type="protein sequence ID" value="KAF0324860.1"/>
    <property type="molecule type" value="Genomic_DNA"/>
</dbReference>
<evidence type="ECO:0000313" key="2">
    <source>
        <dbReference type="EMBL" id="KAF0324860.1"/>
    </source>
</evidence>
<protein>
    <submittedName>
        <fullName evidence="2">Lipase class 3 family protein</fullName>
    </submittedName>
</protein>
<dbReference type="Proteomes" id="UP000434172">
    <property type="component" value="Unassembled WGS sequence"/>
</dbReference>
<dbReference type="InterPro" id="IPR002921">
    <property type="entry name" value="Fungal_lipase-type"/>
</dbReference>
<reference evidence="2 3" key="1">
    <citation type="submission" date="2019-12" db="EMBL/GenBank/DDBJ databases">
        <title>A genome sequence resource for the geographically widespread anthracnose pathogen Colletotrichum asianum.</title>
        <authorList>
            <person name="Meng Y."/>
        </authorList>
    </citation>
    <scope>NUCLEOTIDE SEQUENCE [LARGE SCALE GENOMIC DNA]</scope>
    <source>
        <strain evidence="2 3">ICMP 18580</strain>
    </source>
</reference>